<feature type="transmembrane region" description="Helical" evidence="1">
    <location>
        <begin position="103"/>
        <end position="123"/>
    </location>
</feature>
<evidence type="ECO:0000313" key="2">
    <source>
        <dbReference type="EMBL" id="MCW4629976.1"/>
    </source>
</evidence>
<keyword evidence="1" id="KW-1133">Transmembrane helix</keyword>
<keyword evidence="1" id="KW-0812">Transmembrane</keyword>
<keyword evidence="1" id="KW-0472">Membrane</keyword>
<dbReference type="EMBL" id="JAPEUL010000007">
    <property type="protein sequence ID" value="MCW4629976.1"/>
    <property type="molecule type" value="Genomic_DNA"/>
</dbReference>
<dbReference type="RefSeq" id="WP_265219264.1">
    <property type="nucleotide sequence ID" value="NZ_JAPEUL010000007.1"/>
</dbReference>
<protein>
    <submittedName>
        <fullName evidence="2">Uncharacterized protein</fullName>
    </submittedName>
</protein>
<gene>
    <name evidence="2" type="ORF">ONZ52_13855</name>
</gene>
<evidence type="ECO:0000313" key="3">
    <source>
        <dbReference type="Proteomes" id="UP001431181"/>
    </source>
</evidence>
<feature type="transmembrane region" description="Helical" evidence="1">
    <location>
        <begin position="47"/>
        <end position="71"/>
    </location>
</feature>
<proteinExistence type="predicted"/>
<feature type="transmembrane region" description="Helical" evidence="1">
    <location>
        <begin position="78"/>
        <end position="97"/>
    </location>
</feature>
<feature type="transmembrane region" description="Helical" evidence="1">
    <location>
        <begin position="12"/>
        <end position="35"/>
    </location>
</feature>
<keyword evidence="3" id="KW-1185">Reference proteome</keyword>
<organism evidence="2 3">
    <name type="scientific">Marinomonas rhodophyticola</name>
    <dbReference type="NCBI Taxonomy" id="2992803"/>
    <lineage>
        <taxon>Bacteria</taxon>
        <taxon>Pseudomonadati</taxon>
        <taxon>Pseudomonadota</taxon>
        <taxon>Gammaproteobacteria</taxon>
        <taxon>Oceanospirillales</taxon>
        <taxon>Oceanospirillaceae</taxon>
        <taxon>Marinomonas</taxon>
    </lineage>
</organism>
<comment type="caution">
    <text evidence="2">The sequence shown here is derived from an EMBL/GenBank/DDBJ whole genome shotgun (WGS) entry which is preliminary data.</text>
</comment>
<evidence type="ECO:0000256" key="1">
    <source>
        <dbReference type="SAM" id="Phobius"/>
    </source>
</evidence>
<accession>A0ABT3KHF7</accession>
<name>A0ABT3KHF7_9GAMM</name>
<dbReference type="Proteomes" id="UP001431181">
    <property type="component" value="Unassembled WGS sequence"/>
</dbReference>
<reference evidence="2" key="1">
    <citation type="submission" date="2022-11" db="EMBL/GenBank/DDBJ databases">
        <title>Marinomonas sp. nov., isolated from marine algae.</title>
        <authorList>
            <person name="Choi D.G."/>
            <person name="Kim J.M."/>
            <person name="Lee J.K."/>
            <person name="Baek J.H."/>
            <person name="Jeon C.O."/>
        </authorList>
    </citation>
    <scope>NUCLEOTIDE SEQUENCE</scope>
    <source>
        <strain evidence="2">KJ51-3</strain>
    </source>
</reference>
<sequence length="129" mass="14458">MSREKEIKVAFWRGILVGPLAIFPATFLLALASIASEFSLRKLFESLFVGLYGACIAYIVIIIYGSIIWYFLRLLNKLALATLLLAALAPALTVALLTREFVFSLLIAYYSLVVAFTAWFFGLRQVKKL</sequence>